<gene>
    <name evidence="3" type="ORF">CTI12_AA413570</name>
</gene>
<reference evidence="3 4" key="1">
    <citation type="journal article" date="2018" name="Mol. Plant">
        <title>The genome of Artemisia annua provides insight into the evolution of Asteraceae family and artemisinin biosynthesis.</title>
        <authorList>
            <person name="Shen Q."/>
            <person name="Zhang L."/>
            <person name="Liao Z."/>
            <person name="Wang S."/>
            <person name="Yan T."/>
            <person name="Shi P."/>
            <person name="Liu M."/>
            <person name="Fu X."/>
            <person name="Pan Q."/>
            <person name="Wang Y."/>
            <person name="Lv Z."/>
            <person name="Lu X."/>
            <person name="Zhang F."/>
            <person name="Jiang W."/>
            <person name="Ma Y."/>
            <person name="Chen M."/>
            <person name="Hao X."/>
            <person name="Li L."/>
            <person name="Tang Y."/>
            <person name="Lv G."/>
            <person name="Zhou Y."/>
            <person name="Sun X."/>
            <person name="Brodelius P.E."/>
            <person name="Rose J.K.C."/>
            <person name="Tang K."/>
        </authorList>
    </citation>
    <scope>NUCLEOTIDE SEQUENCE [LARGE SCALE GENOMIC DNA]</scope>
    <source>
        <strain evidence="4">cv. Huhao1</strain>
        <tissue evidence="3">Leaf</tissue>
    </source>
</reference>
<feature type="binding site" evidence="1">
    <location>
        <position position="186"/>
    </location>
    <ligand>
        <name>(S)-malate</name>
        <dbReference type="ChEBI" id="CHEBI:15589"/>
    </ligand>
</feature>
<dbReference type="PRINTS" id="PR00072">
    <property type="entry name" value="MALOXRDTASE"/>
</dbReference>
<dbReference type="FunFam" id="3.40.50.720:FF:000067">
    <property type="entry name" value="Malic enzyme"/>
    <property type="match status" value="1"/>
</dbReference>
<name>A0A2U1LBD6_ARTAN</name>
<dbReference type="InterPro" id="IPR012302">
    <property type="entry name" value="Malic_NAD-bd"/>
</dbReference>
<evidence type="ECO:0000313" key="3">
    <source>
        <dbReference type="EMBL" id="PWA46308.1"/>
    </source>
</evidence>
<dbReference type="GO" id="GO:0051287">
    <property type="term" value="F:NAD binding"/>
    <property type="evidence" value="ECO:0007669"/>
    <property type="project" value="InterPro"/>
</dbReference>
<dbReference type="SMART" id="SM00919">
    <property type="entry name" value="Malic_M"/>
    <property type="match status" value="1"/>
</dbReference>
<feature type="domain" description="Malic enzyme NAD-binding" evidence="2">
    <location>
        <begin position="11"/>
        <end position="255"/>
    </location>
</feature>
<dbReference type="PIRSF" id="PIRSF000106">
    <property type="entry name" value="ME"/>
    <property type="match status" value="1"/>
</dbReference>
<dbReference type="SUPFAM" id="SSF51735">
    <property type="entry name" value="NAD(P)-binding Rossmann-fold domains"/>
    <property type="match status" value="1"/>
</dbReference>
<evidence type="ECO:0000259" key="2">
    <source>
        <dbReference type="SMART" id="SM00919"/>
    </source>
</evidence>
<evidence type="ECO:0000256" key="1">
    <source>
        <dbReference type="PIRSR" id="PIRSR000106-2"/>
    </source>
</evidence>
<dbReference type="InterPro" id="IPR036291">
    <property type="entry name" value="NAD(P)-bd_dom_sf"/>
</dbReference>
<dbReference type="STRING" id="35608.A0A2U1LBD6"/>
<organism evidence="3 4">
    <name type="scientific">Artemisia annua</name>
    <name type="common">Sweet wormwood</name>
    <dbReference type="NCBI Taxonomy" id="35608"/>
    <lineage>
        <taxon>Eukaryota</taxon>
        <taxon>Viridiplantae</taxon>
        <taxon>Streptophyta</taxon>
        <taxon>Embryophyta</taxon>
        <taxon>Tracheophyta</taxon>
        <taxon>Spermatophyta</taxon>
        <taxon>Magnoliopsida</taxon>
        <taxon>eudicotyledons</taxon>
        <taxon>Gunneridae</taxon>
        <taxon>Pentapetalae</taxon>
        <taxon>asterids</taxon>
        <taxon>campanulids</taxon>
        <taxon>Asterales</taxon>
        <taxon>Asteraceae</taxon>
        <taxon>Asteroideae</taxon>
        <taxon>Anthemideae</taxon>
        <taxon>Artemisiinae</taxon>
        <taxon>Artemisia</taxon>
    </lineage>
</organism>
<dbReference type="PANTHER" id="PTHR23406:SF76">
    <property type="entry name" value="NADP-DEPENDENT MALIC ENZYME 4, CHLOROPLASTIC"/>
    <property type="match status" value="1"/>
</dbReference>
<dbReference type="GO" id="GO:0006108">
    <property type="term" value="P:malate metabolic process"/>
    <property type="evidence" value="ECO:0007669"/>
    <property type="project" value="TreeGrafter"/>
</dbReference>
<evidence type="ECO:0000313" key="4">
    <source>
        <dbReference type="Proteomes" id="UP000245207"/>
    </source>
</evidence>
<dbReference type="AlphaFoldDB" id="A0A2U1LBD6"/>
<dbReference type="EMBL" id="PKPP01010348">
    <property type="protein sequence ID" value="PWA46308.1"/>
    <property type="molecule type" value="Genomic_DNA"/>
</dbReference>
<dbReference type="GO" id="GO:0004473">
    <property type="term" value="F:malate dehydrogenase (decarboxylating) (NADP+) activity"/>
    <property type="evidence" value="ECO:0007669"/>
    <property type="project" value="TreeGrafter"/>
</dbReference>
<dbReference type="CDD" id="cd05312">
    <property type="entry name" value="NAD_bind_1_malic_enz"/>
    <property type="match status" value="1"/>
</dbReference>
<comment type="caution">
    <text evidence="3">The sequence shown here is derived from an EMBL/GenBank/DDBJ whole genome shotgun (WGS) entry which is preliminary data.</text>
</comment>
<sequence>MSYLTNRLFILQGTASVVLAGLISALKLVGGSLADHKFLFLGAGEAGTGIAELIALEISKQTGAPLDETRKKVWLVDSKGLIVKSRLNSLQHFKKPWAHDHEPSIRPTVLIGSSGAGQTFTKDVVEAMASFNEKPIILALSNPTSQSECTAEQAYTWSEGRAIFASGSPFAPVEYNGKVYVSGQSNNAYIFPGFGLGLIISGAIRVHDDMLLAASEALAEQVTQEHFDNGLIYPPFTNIRKISAHIAAKVAAKVYELGLASRLPQPENLVAYAESCMYSPKYRNYR</sequence>
<feature type="binding site" evidence="1">
    <location>
        <position position="142"/>
    </location>
    <ligand>
        <name>(S)-malate</name>
        <dbReference type="ChEBI" id="CHEBI:15589"/>
    </ligand>
</feature>
<accession>A0A2U1LBD6</accession>
<keyword evidence="4" id="KW-1185">Reference proteome</keyword>
<dbReference type="GO" id="GO:0009507">
    <property type="term" value="C:chloroplast"/>
    <property type="evidence" value="ECO:0007669"/>
    <property type="project" value="TreeGrafter"/>
</dbReference>
<dbReference type="OrthoDB" id="5365701at2759"/>
<dbReference type="InterPro" id="IPR001891">
    <property type="entry name" value="Malic_OxRdtase"/>
</dbReference>
<dbReference type="Pfam" id="PF03949">
    <property type="entry name" value="Malic_M"/>
    <property type="match status" value="1"/>
</dbReference>
<proteinExistence type="predicted"/>
<dbReference type="PANTHER" id="PTHR23406">
    <property type="entry name" value="MALIC ENZYME-RELATED"/>
    <property type="match status" value="1"/>
</dbReference>
<protein>
    <submittedName>
        <fullName evidence="3">NADP-dependent malic enzyme</fullName>
    </submittedName>
</protein>
<dbReference type="Gene3D" id="3.40.50.720">
    <property type="entry name" value="NAD(P)-binding Rossmann-like Domain"/>
    <property type="match status" value="1"/>
</dbReference>
<dbReference type="Proteomes" id="UP000245207">
    <property type="component" value="Unassembled WGS sequence"/>
</dbReference>